<keyword evidence="3" id="KW-0472">Membrane</keyword>
<dbReference type="PANTHER" id="PTHR34408">
    <property type="entry name" value="FAMILY PROTEIN, PUTATIVE-RELATED"/>
    <property type="match status" value="1"/>
</dbReference>
<dbReference type="SUPFAM" id="SSF53955">
    <property type="entry name" value="Lysozyme-like"/>
    <property type="match status" value="1"/>
</dbReference>
<reference evidence="5 6" key="2">
    <citation type="submission" date="2016-08" db="EMBL/GenBank/DDBJ databases">
        <title>Pervasive Adenine N6-methylation of Active Genes in Fungi.</title>
        <authorList>
            <consortium name="DOE Joint Genome Institute"/>
            <person name="Mondo S.J."/>
            <person name="Dannebaum R.O."/>
            <person name="Kuo R.C."/>
            <person name="Labutti K."/>
            <person name="Haridas S."/>
            <person name="Kuo A."/>
            <person name="Salamov A."/>
            <person name="Ahrendt S.R."/>
            <person name="Lipzen A."/>
            <person name="Sullivan W."/>
            <person name="Andreopoulos W.B."/>
            <person name="Clum A."/>
            <person name="Lindquist E."/>
            <person name="Daum C."/>
            <person name="Ramamoorthy G.K."/>
            <person name="Gryganskyi A."/>
            <person name="Culley D."/>
            <person name="Magnuson J.K."/>
            <person name="James T.Y."/>
            <person name="O'Malley M.A."/>
            <person name="Stajich J.E."/>
            <person name="Spatafora J.W."/>
            <person name="Visel A."/>
            <person name="Grigoriev I.V."/>
        </authorList>
    </citation>
    <scope>NUCLEOTIDE SEQUENCE [LARGE SCALE GENOMIC DNA]</scope>
    <source>
        <strain evidence="5 6">S4</strain>
    </source>
</reference>
<keyword evidence="1" id="KW-0929">Antimicrobial</keyword>
<dbReference type="AlphaFoldDB" id="A0A1Y1WRS8"/>
<dbReference type="InterPro" id="IPR003646">
    <property type="entry name" value="SH3-like_bac-type"/>
</dbReference>
<comment type="caution">
    <text evidence="5">The sequence shown here is derived from an EMBL/GenBank/DDBJ whole genome shotgun (WGS) entry which is preliminary data.</text>
</comment>
<dbReference type="Proteomes" id="UP000193944">
    <property type="component" value="Unassembled WGS sequence"/>
</dbReference>
<evidence type="ECO:0000256" key="1">
    <source>
        <dbReference type="ARBA" id="ARBA00022529"/>
    </source>
</evidence>
<dbReference type="GO" id="GO:0009253">
    <property type="term" value="P:peptidoglycan catabolic process"/>
    <property type="evidence" value="ECO:0007669"/>
    <property type="project" value="InterPro"/>
</dbReference>
<dbReference type="InterPro" id="IPR023347">
    <property type="entry name" value="Lysozyme_dom_sf"/>
</dbReference>
<dbReference type="PANTHER" id="PTHR34408:SF1">
    <property type="entry name" value="GLYCOSYL HYDROLASE FAMILY 19 DOMAIN-CONTAINING PROTEIN HI_1415"/>
    <property type="match status" value="1"/>
</dbReference>
<keyword evidence="2" id="KW-0081">Bacteriolytic enzyme</keyword>
<dbReference type="Gene3D" id="1.10.530.40">
    <property type="match status" value="1"/>
</dbReference>
<dbReference type="OrthoDB" id="5358886at2759"/>
<dbReference type="InterPro" id="IPR002196">
    <property type="entry name" value="Glyco_hydro_24"/>
</dbReference>
<feature type="transmembrane region" description="Helical" evidence="3">
    <location>
        <begin position="6"/>
        <end position="26"/>
    </location>
</feature>
<name>A0A1Y1WRS8_9FUNG</name>
<dbReference type="GO" id="GO:0042742">
    <property type="term" value="P:defense response to bacterium"/>
    <property type="evidence" value="ECO:0007669"/>
    <property type="project" value="UniProtKB-KW"/>
</dbReference>
<reference evidence="5 6" key="1">
    <citation type="submission" date="2016-08" db="EMBL/GenBank/DDBJ databases">
        <title>A Parts List for Fungal Cellulosomes Revealed by Comparative Genomics.</title>
        <authorList>
            <consortium name="DOE Joint Genome Institute"/>
            <person name="Haitjema C.H."/>
            <person name="Gilmore S.P."/>
            <person name="Henske J.K."/>
            <person name="Solomon K.V."/>
            <person name="De Groot R."/>
            <person name="Kuo A."/>
            <person name="Mondo S.J."/>
            <person name="Salamov A.A."/>
            <person name="Labutti K."/>
            <person name="Zhao Z."/>
            <person name="Chiniquy J."/>
            <person name="Barry K."/>
            <person name="Brewer H.M."/>
            <person name="Purvine S.O."/>
            <person name="Wright A.T."/>
            <person name="Boxma B."/>
            <person name="Van Alen T."/>
            <person name="Hackstein J.H."/>
            <person name="Baker S.E."/>
            <person name="Grigoriev I.V."/>
            <person name="O'Malley M.A."/>
        </authorList>
    </citation>
    <scope>NUCLEOTIDE SEQUENCE [LARGE SCALE GENOMIC DNA]</scope>
    <source>
        <strain evidence="5 6">S4</strain>
    </source>
</reference>
<dbReference type="InterPro" id="IPR001165">
    <property type="entry name" value="T4-type_lysozyme"/>
</dbReference>
<evidence type="ECO:0000313" key="5">
    <source>
        <dbReference type="EMBL" id="ORX75968.1"/>
    </source>
</evidence>
<feature type="domain" description="SH3b" evidence="4">
    <location>
        <begin position="20"/>
        <end position="80"/>
    </location>
</feature>
<dbReference type="InterPro" id="IPR023346">
    <property type="entry name" value="Lysozyme-like_dom_sf"/>
</dbReference>
<sequence length="340" mass="37921">MKILDLLLILLINIIYIASCTVYRVTGITSYLNIRSGPGTNYSIVGSLSNNNVIYGNKYNNQWIKFYKGYVSADYLTILSSGTRYKTTADLNFRVGPSTSYSILTTLGKNTEVYRYGVDPFNTSWSVTNRGYASSEYLMYVCSTTVKKTTTTKRKTTTTTKKTIVPTATNAMSLANSLLVYEEGTNPKGVCVPYIDSLGYPTIGYGELCKEYTVSTLAQANAACSAYLNGCSDAKARQWLKEAIEEKSSCIKDYSIIKNAYNKASDKRKAILISMACQMGCYGLSQFTTTLGYMAKGDWNNASDSMFDSLWAQQTPNRVKRHAYVIKYNSCGNFCKEYNW</sequence>
<dbReference type="GO" id="GO:0003796">
    <property type="term" value="F:lysozyme activity"/>
    <property type="evidence" value="ECO:0007669"/>
    <property type="project" value="InterPro"/>
</dbReference>
<protein>
    <submittedName>
        <fullName evidence="5">Lysozyme-like protein</fullName>
    </submittedName>
</protein>
<dbReference type="SMART" id="SM00287">
    <property type="entry name" value="SH3b"/>
    <property type="match status" value="2"/>
</dbReference>
<accession>A0A1Y1WRS8</accession>
<evidence type="ECO:0000313" key="6">
    <source>
        <dbReference type="Proteomes" id="UP000193944"/>
    </source>
</evidence>
<feature type="domain" description="SH3b" evidence="4">
    <location>
        <begin position="81"/>
        <end position="150"/>
    </location>
</feature>
<proteinExistence type="predicted"/>
<dbReference type="Pfam" id="PF08239">
    <property type="entry name" value="SH3_3"/>
    <property type="match status" value="1"/>
</dbReference>
<organism evidence="5 6">
    <name type="scientific">Anaeromyces robustus</name>
    <dbReference type="NCBI Taxonomy" id="1754192"/>
    <lineage>
        <taxon>Eukaryota</taxon>
        <taxon>Fungi</taxon>
        <taxon>Fungi incertae sedis</taxon>
        <taxon>Chytridiomycota</taxon>
        <taxon>Chytridiomycota incertae sedis</taxon>
        <taxon>Neocallimastigomycetes</taxon>
        <taxon>Neocallimastigales</taxon>
        <taxon>Neocallimastigaceae</taxon>
        <taxon>Anaeromyces</taxon>
    </lineage>
</organism>
<dbReference type="Gene3D" id="2.30.30.40">
    <property type="entry name" value="SH3 Domains"/>
    <property type="match status" value="2"/>
</dbReference>
<dbReference type="PRINTS" id="PR00684">
    <property type="entry name" value="T4LYSOZYME"/>
</dbReference>
<dbReference type="GO" id="GO:0031640">
    <property type="term" value="P:killing of cells of another organism"/>
    <property type="evidence" value="ECO:0007669"/>
    <property type="project" value="UniProtKB-KW"/>
</dbReference>
<evidence type="ECO:0000259" key="4">
    <source>
        <dbReference type="SMART" id="SM00287"/>
    </source>
</evidence>
<dbReference type="GO" id="GO:0016998">
    <property type="term" value="P:cell wall macromolecule catabolic process"/>
    <property type="evidence" value="ECO:0007669"/>
    <property type="project" value="InterPro"/>
</dbReference>
<keyword evidence="3" id="KW-0812">Transmembrane</keyword>
<dbReference type="EMBL" id="MCFG01000326">
    <property type="protein sequence ID" value="ORX75968.1"/>
    <property type="molecule type" value="Genomic_DNA"/>
</dbReference>
<keyword evidence="6" id="KW-1185">Reference proteome</keyword>
<dbReference type="Pfam" id="PF00959">
    <property type="entry name" value="Phage_lysozyme"/>
    <property type="match status" value="1"/>
</dbReference>
<gene>
    <name evidence="5" type="ORF">BCR32DRAFT_329573</name>
</gene>
<keyword evidence="3" id="KW-1133">Transmembrane helix</keyword>
<evidence type="ECO:0000256" key="2">
    <source>
        <dbReference type="ARBA" id="ARBA00022638"/>
    </source>
</evidence>
<evidence type="ECO:0000256" key="3">
    <source>
        <dbReference type="SAM" id="Phobius"/>
    </source>
</evidence>
<dbReference type="InterPro" id="IPR052354">
    <property type="entry name" value="Cell_Wall_Dynamics_Protein"/>
</dbReference>